<dbReference type="PANTHER" id="PTHR13383">
    <property type="entry name" value="RIBONUCLEASE H2 SUBUNIT B"/>
    <property type="match status" value="1"/>
</dbReference>
<accession>A0A564YSS7</accession>
<gene>
    <name evidence="11" type="ORF">WMSIL1_LOCUS8660</name>
</gene>
<dbReference type="Gene3D" id="1.10.20.120">
    <property type="match status" value="1"/>
</dbReference>
<keyword evidence="5" id="KW-0539">Nucleus</keyword>
<reference evidence="11 12" key="1">
    <citation type="submission" date="2019-07" db="EMBL/GenBank/DDBJ databases">
        <authorList>
            <person name="Jastrzebski P J."/>
            <person name="Paukszto L."/>
            <person name="Jastrzebski P J."/>
        </authorList>
    </citation>
    <scope>NUCLEOTIDE SEQUENCE [LARGE SCALE GENOMIC DNA]</scope>
    <source>
        <strain evidence="11 12">WMS-il1</strain>
    </source>
</reference>
<dbReference type="PANTHER" id="PTHR13383:SF11">
    <property type="entry name" value="RIBONUCLEASE H2 SUBUNIT B"/>
    <property type="match status" value="1"/>
</dbReference>
<proteinExistence type="inferred from homology"/>
<dbReference type="Pfam" id="PF17745">
    <property type="entry name" value="Ydr279_N"/>
    <property type="match status" value="1"/>
</dbReference>
<dbReference type="GO" id="GO:0032299">
    <property type="term" value="C:ribonuclease H2 complex"/>
    <property type="evidence" value="ECO:0007669"/>
    <property type="project" value="InterPro"/>
</dbReference>
<evidence type="ECO:0000256" key="3">
    <source>
        <dbReference type="ARBA" id="ARBA00011277"/>
    </source>
</evidence>
<evidence type="ECO:0000256" key="2">
    <source>
        <dbReference type="ARBA" id="ARBA00009823"/>
    </source>
</evidence>
<evidence type="ECO:0000313" key="11">
    <source>
        <dbReference type="EMBL" id="VUZ49773.1"/>
    </source>
</evidence>
<evidence type="ECO:0000256" key="5">
    <source>
        <dbReference type="ARBA" id="ARBA00023242"/>
    </source>
</evidence>
<dbReference type="InterPro" id="IPR041195">
    <property type="entry name" value="Rnh202_N"/>
</dbReference>
<dbReference type="GO" id="GO:0005654">
    <property type="term" value="C:nucleoplasm"/>
    <property type="evidence" value="ECO:0007669"/>
    <property type="project" value="TreeGrafter"/>
</dbReference>
<evidence type="ECO:0000256" key="7">
    <source>
        <dbReference type="ARBA" id="ARBA00033464"/>
    </source>
</evidence>
<feature type="domain" description="Rnh202 triple barrel" evidence="10">
    <location>
        <begin position="19"/>
        <end position="77"/>
    </location>
</feature>
<dbReference type="Pfam" id="PF09468">
    <property type="entry name" value="RNase_H2-Ydr279"/>
    <property type="match status" value="1"/>
</dbReference>
<comment type="similarity">
    <text evidence="2">Belongs to the RNase H2 subunit B family.</text>
</comment>
<dbReference type="GO" id="GO:0006401">
    <property type="term" value="P:RNA catabolic process"/>
    <property type="evidence" value="ECO:0007669"/>
    <property type="project" value="TreeGrafter"/>
</dbReference>
<dbReference type="AlphaFoldDB" id="A0A564YSS7"/>
<organism evidence="11 12">
    <name type="scientific">Hymenolepis diminuta</name>
    <name type="common">Rat tapeworm</name>
    <dbReference type="NCBI Taxonomy" id="6216"/>
    <lineage>
        <taxon>Eukaryota</taxon>
        <taxon>Metazoa</taxon>
        <taxon>Spiralia</taxon>
        <taxon>Lophotrochozoa</taxon>
        <taxon>Platyhelminthes</taxon>
        <taxon>Cestoda</taxon>
        <taxon>Eucestoda</taxon>
        <taxon>Cyclophyllidea</taxon>
        <taxon>Hymenolepididae</taxon>
        <taxon>Hymenolepis</taxon>
    </lineage>
</organism>
<keyword evidence="12" id="KW-1185">Reference proteome</keyword>
<evidence type="ECO:0000256" key="8">
    <source>
        <dbReference type="SAM" id="MobiDB-lite"/>
    </source>
</evidence>
<feature type="compositionally biased region" description="Polar residues" evidence="8">
    <location>
        <begin position="269"/>
        <end position="282"/>
    </location>
</feature>
<comment type="function">
    <text evidence="6">Non catalytic subunit of RNase H2, an endonuclease that specifically degrades the RNA of RNA:DNA hybrids. Participates in DNA replication, possibly by mediating the removal of lagging-strand Okazaki fragment RNA primers during DNA replication. Mediates the excision of single ribonucleotides from DNA:RNA duplexes.</text>
</comment>
<evidence type="ECO:0000259" key="9">
    <source>
        <dbReference type="Pfam" id="PF09468"/>
    </source>
</evidence>
<dbReference type="Proteomes" id="UP000321570">
    <property type="component" value="Unassembled WGS sequence"/>
</dbReference>
<dbReference type="InterPro" id="IPR019024">
    <property type="entry name" value="RNase_H2_suB_wHTH"/>
</dbReference>
<evidence type="ECO:0000256" key="1">
    <source>
        <dbReference type="ARBA" id="ARBA00004123"/>
    </source>
</evidence>
<feature type="region of interest" description="Disordered" evidence="8">
    <location>
        <begin position="259"/>
        <end position="282"/>
    </location>
</feature>
<evidence type="ECO:0000259" key="10">
    <source>
        <dbReference type="Pfam" id="PF17745"/>
    </source>
</evidence>
<evidence type="ECO:0000256" key="6">
    <source>
        <dbReference type="ARBA" id="ARBA00024778"/>
    </source>
</evidence>
<protein>
    <recommendedName>
        <fullName evidence="4">Ribonuclease H2 subunit B</fullName>
    </recommendedName>
    <alternativeName>
        <fullName evidence="7">Ribonuclease HI subunit B</fullName>
    </alternativeName>
</protein>
<name>A0A564YSS7_HYMDI</name>
<dbReference type="EMBL" id="CABIJS010000333">
    <property type="protein sequence ID" value="VUZ49773.1"/>
    <property type="molecule type" value="Genomic_DNA"/>
</dbReference>
<dbReference type="InterPro" id="IPR040456">
    <property type="entry name" value="RNase_H2_suB"/>
</dbReference>
<comment type="subcellular location">
    <subcellularLocation>
        <location evidence="1">Nucleus</location>
    </subcellularLocation>
</comment>
<evidence type="ECO:0000256" key="4">
    <source>
        <dbReference type="ARBA" id="ARBA00019062"/>
    </source>
</evidence>
<dbReference type="Gene3D" id="2.20.25.530">
    <property type="match status" value="1"/>
</dbReference>
<evidence type="ECO:0000313" key="12">
    <source>
        <dbReference type="Proteomes" id="UP000321570"/>
    </source>
</evidence>
<comment type="subunit">
    <text evidence="3">The RNase H2 complex is a heterotrimer composed of the catalytic subunit RNASEH2A and the non-catalytic subunits RNASEH2B and RNASEH2C.</text>
</comment>
<sequence length="303" mass="33200">MNHLRLLISADPLNIKLRKSKCVHLLHPRTGKKCIFIVSNDSGIIFELQKIGLPKRSLFIGNQISRCGDIFVLSPINPVFLFLPALLKMDKFTTLDVLIRSDMAPGFPELFSDCLFDKLCSVCDSKETCGLKVLRLNDEKLIDWLKSGVDRICEAAQEIIHPAQSLQLRAILSTSCGDSAVASFYAENSTAASALTDGNLDTSALQNLAFQIVADKLPGQFIDKLFASLGLVTISNVDKGNIQEQSVVAKKPRFSNSDFHGPTLDYSKRTSTSNPASTQSTARAKLLKKAQGSKSLMSFFGKK</sequence>
<feature type="domain" description="Ribonuclease H2 subunit B wHTH" evidence="9">
    <location>
        <begin position="80"/>
        <end position="156"/>
    </location>
</feature>